<accession>A0A2Z7BF06</accession>
<evidence type="ECO:0000313" key="4">
    <source>
        <dbReference type="Proteomes" id="UP000250235"/>
    </source>
</evidence>
<gene>
    <name evidence="3" type="ORF">F511_23187</name>
</gene>
<evidence type="ECO:0000313" key="3">
    <source>
        <dbReference type="EMBL" id="KZV33014.1"/>
    </source>
</evidence>
<organism evidence="3 4">
    <name type="scientific">Dorcoceras hygrometricum</name>
    <dbReference type="NCBI Taxonomy" id="472368"/>
    <lineage>
        <taxon>Eukaryota</taxon>
        <taxon>Viridiplantae</taxon>
        <taxon>Streptophyta</taxon>
        <taxon>Embryophyta</taxon>
        <taxon>Tracheophyta</taxon>
        <taxon>Spermatophyta</taxon>
        <taxon>Magnoliopsida</taxon>
        <taxon>eudicotyledons</taxon>
        <taxon>Gunneridae</taxon>
        <taxon>Pentapetalae</taxon>
        <taxon>asterids</taxon>
        <taxon>lamiids</taxon>
        <taxon>Lamiales</taxon>
        <taxon>Gesneriaceae</taxon>
        <taxon>Didymocarpoideae</taxon>
        <taxon>Trichosporeae</taxon>
        <taxon>Loxocarpinae</taxon>
        <taxon>Dorcoceras</taxon>
    </lineage>
</organism>
<evidence type="ECO:0000256" key="1">
    <source>
        <dbReference type="SAM" id="Coils"/>
    </source>
</evidence>
<evidence type="ECO:0000256" key="2">
    <source>
        <dbReference type="SAM" id="MobiDB-lite"/>
    </source>
</evidence>
<keyword evidence="4" id="KW-1185">Reference proteome</keyword>
<sequence length="286" mass="31575">MQPAPTTEMRPAQTPKVLLVANPEVLSAEVGAGTRAGPGRASFVNIFEDSFVVFPSGSAVTGLLCNMVPDKDLELVQNAPDLDVVGSLTVRFTEVINRLTWAQREMTSTRQYLYEVFEHHTELAKQLEKLEAIRAEEKRASEAMREALEAENKSLTTAKEALVADKEALAAELANARAQAEEEIKGLRFENERLKGEAENAWVLSNEEFLKSSEFDDLCAQKSLAYFECGFKGCLDQFRANGYSEEEHPASFLSVARALEELPDDEEEADEGTSRDEASPPNSPVL</sequence>
<feature type="region of interest" description="Disordered" evidence="2">
    <location>
        <begin position="258"/>
        <end position="286"/>
    </location>
</feature>
<dbReference type="EMBL" id="KV006335">
    <property type="protein sequence ID" value="KZV33014.1"/>
    <property type="molecule type" value="Genomic_DNA"/>
</dbReference>
<reference evidence="3 4" key="1">
    <citation type="journal article" date="2015" name="Proc. Natl. Acad. Sci. U.S.A.">
        <title>The resurrection genome of Boea hygrometrica: A blueprint for survival of dehydration.</title>
        <authorList>
            <person name="Xiao L."/>
            <person name="Yang G."/>
            <person name="Zhang L."/>
            <person name="Yang X."/>
            <person name="Zhao S."/>
            <person name="Ji Z."/>
            <person name="Zhou Q."/>
            <person name="Hu M."/>
            <person name="Wang Y."/>
            <person name="Chen M."/>
            <person name="Xu Y."/>
            <person name="Jin H."/>
            <person name="Xiao X."/>
            <person name="Hu G."/>
            <person name="Bao F."/>
            <person name="Hu Y."/>
            <person name="Wan P."/>
            <person name="Li L."/>
            <person name="Deng X."/>
            <person name="Kuang T."/>
            <person name="Xiang C."/>
            <person name="Zhu J.K."/>
            <person name="Oliver M.J."/>
            <person name="He Y."/>
        </authorList>
    </citation>
    <scope>NUCLEOTIDE SEQUENCE [LARGE SCALE GENOMIC DNA]</scope>
    <source>
        <strain evidence="4">cv. XS01</strain>
    </source>
</reference>
<feature type="coiled-coil region" evidence="1">
    <location>
        <begin position="120"/>
        <end position="197"/>
    </location>
</feature>
<name>A0A2Z7BF06_9LAMI</name>
<protein>
    <submittedName>
        <fullName evidence="3">Isoflavone reductase</fullName>
    </submittedName>
</protein>
<dbReference type="AlphaFoldDB" id="A0A2Z7BF06"/>
<proteinExistence type="predicted"/>
<keyword evidence="1" id="KW-0175">Coiled coil</keyword>
<dbReference type="Proteomes" id="UP000250235">
    <property type="component" value="Unassembled WGS sequence"/>
</dbReference>
<feature type="compositionally biased region" description="Acidic residues" evidence="2">
    <location>
        <begin position="261"/>
        <end position="271"/>
    </location>
</feature>